<evidence type="ECO:0000313" key="3">
    <source>
        <dbReference type="Proteomes" id="UP000095594"/>
    </source>
</evidence>
<reference evidence="2 3" key="1">
    <citation type="submission" date="2015-09" db="EMBL/GenBank/DDBJ databases">
        <authorList>
            <consortium name="Pathogen Informatics"/>
        </authorList>
    </citation>
    <scope>NUCLEOTIDE SEQUENCE [LARGE SCALE GENOMIC DNA]</scope>
    <source>
        <strain evidence="2 3">2789STDY5834856</strain>
    </source>
</reference>
<protein>
    <submittedName>
        <fullName evidence="2">DUF218 domain</fullName>
    </submittedName>
</protein>
<dbReference type="AlphaFoldDB" id="A0A174IU31"/>
<dbReference type="CDD" id="cd06259">
    <property type="entry name" value="YdcF-like"/>
    <property type="match status" value="1"/>
</dbReference>
<dbReference type="GO" id="GO:0005886">
    <property type="term" value="C:plasma membrane"/>
    <property type="evidence" value="ECO:0007669"/>
    <property type="project" value="TreeGrafter"/>
</dbReference>
<dbReference type="Gene3D" id="3.40.50.620">
    <property type="entry name" value="HUPs"/>
    <property type="match status" value="1"/>
</dbReference>
<evidence type="ECO:0000313" key="2">
    <source>
        <dbReference type="EMBL" id="CUO90883.1"/>
    </source>
</evidence>
<dbReference type="Pfam" id="PF02698">
    <property type="entry name" value="DUF218"/>
    <property type="match status" value="1"/>
</dbReference>
<organism evidence="2 3">
    <name type="scientific">Clostridium disporicum</name>
    <dbReference type="NCBI Taxonomy" id="84024"/>
    <lineage>
        <taxon>Bacteria</taxon>
        <taxon>Bacillati</taxon>
        <taxon>Bacillota</taxon>
        <taxon>Clostridia</taxon>
        <taxon>Eubacteriales</taxon>
        <taxon>Clostridiaceae</taxon>
        <taxon>Clostridium</taxon>
    </lineage>
</organism>
<dbReference type="OrthoDB" id="2216870at2"/>
<dbReference type="InterPro" id="IPR003848">
    <property type="entry name" value="DUF218"/>
</dbReference>
<name>A0A174IU31_9CLOT</name>
<accession>A0A174IU31</accession>
<dbReference type="Gene3D" id="1.10.3620.10">
    <property type="entry name" value="YdcF like domain"/>
    <property type="match status" value="1"/>
</dbReference>
<proteinExistence type="predicted"/>
<dbReference type="EMBL" id="CYZX01000019">
    <property type="protein sequence ID" value="CUO90883.1"/>
    <property type="molecule type" value="Genomic_DNA"/>
</dbReference>
<dbReference type="PANTHER" id="PTHR30336:SF20">
    <property type="entry name" value="DUF218 DOMAIN-CONTAINING PROTEIN"/>
    <property type="match status" value="1"/>
</dbReference>
<dbReference type="RefSeq" id="WP_084759036.1">
    <property type="nucleotide sequence ID" value="NZ_CABIXQ010000019.1"/>
</dbReference>
<dbReference type="Proteomes" id="UP000095594">
    <property type="component" value="Unassembled WGS sequence"/>
</dbReference>
<dbReference type="InterPro" id="IPR014729">
    <property type="entry name" value="Rossmann-like_a/b/a_fold"/>
</dbReference>
<gene>
    <name evidence="2" type="primary">ydcF</name>
    <name evidence="2" type="ORF">ERS852471_02580</name>
</gene>
<dbReference type="InterPro" id="IPR051599">
    <property type="entry name" value="Cell_Envelope_Assoc"/>
</dbReference>
<dbReference type="PANTHER" id="PTHR30336">
    <property type="entry name" value="INNER MEMBRANE PROTEIN, PROBABLE PERMEASE"/>
    <property type="match status" value="1"/>
</dbReference>
<feature type="domain" description="DUF218" evidence="1">
    <location>
        <begin position="64"/>
        <end position="197"/>
    </location>
</feature>
<evidence type="ECO:0000259" key="1">
    <source>
        <dbReference type="Pfam" id="PF02698"/>
    </source>
</evidence>
<sequence length="280" mass="31868">MNINFRYSKDNHISNIHCSKINTSESFNLSSYINSLGEFLATRDIDNLSVESLYNKYSILNVDILVLLGNAIPYTIGVAYEAYKKGLCNKILVSGGIGHSTHFLISAIQTNFKFNDVKIDNNSEADIFKDILVNYYNVPEKDIIVENQSTNCGDNALKSVQLLDKLKISYNSILLIQDPTMQLRSYASFAKYLEDKDVKIINYAPFIPTLDNNMLFINKDIDGIWDIDRYLNLIVGEIPRLKDNEKGYGPNGKNFIVHVDIPDYITDNYNKITSFIDNSR</sequence>